<sequence>MYDFLYDLPHSRFAINALCFSQDGCVLASGDDDGYIRLFDFPLGKELCRLRVATAVTSLLWHPNKPDVILIDDARGIVTVMNLHAEAQGFSLRTGVNAPVDTLAYDACNECLAVGVGTDIVLFNHPEDPWTFGSNIPPPPMASMDDNRLLLPLPRALKFSDNGCSLIAVYFQHGIVSWQIKSLQPEWTIWPKSTHVGGACFSADGKTVIVSNFSDGFDCYNISNGKHLANLPTPIIHNVPLPSLFIEGNMNTILQVLRHSGMNLEIDSTPTDFDAPPRTRHDSGIEKAYCENKAKFIATASSEADSDNYIQIWRTSVLTSVA</sequence>
<dbReference type="SMART" id="SM00320">
    <property type="entry name" value="WD40"/>
    <property type="match status" value="1"/>
</dbReference>
<gene>
    <name evidence="1" type="ORF">HD556DRAFT_1449406</name>
</gene>
<name>A0A9P7ADQ5_9AGAM</name>
<dbReference type="Pfam" id="PF00400">
    <property type="entry name" value="WD40"/>
    <property type="match status" value="1"/>
</dbReference>
<evidence type="ECO:0000313" key="1">
    <source>
        <dbReference type="EMBL" id="KAG1786747.1"/>
    </source>
</evidence>
<keyword evidence="2" id="KW-1185">Reference proteome</keyword>
<accession>A0A9P7ADQ5</accession>
<protein>
    <submittedName>
        <fullName evidence="1">WD40-repeat-containing domain protein</fullName>
    </submittedName>
</protein>
<dbReference type="EMBL" id="JABBWE010000088">
    <property type="protein sequence ID" value="KAG1786747.1"/>
    <property type="molecule type" value="Genomic_DNA"/>
</dbReference>
<dbReference type="InterPro" id="IPR036322">
    <property type="entry name" value="WD40_repeat_dom_sf"/>
</dbReference>
<reference evidence="1" key="1">
    <citation type="journal article" date="2020" name="New Phytol.">
        <title>Comparative genomics reveals dynamic genome evolution in host specialist ectomycorrhizal fungi.</title>
        <authorList>
            <person name="Lofgren L.A."/>
            <person name="Nguyen N.H."/>
            <person name="Vilgalys R."/>
            <person name="Ruytinx J."/>
            <person name="Liao H.L."/>
            <person name="Branco S."/>
            <person name="Kuo A."/>
            <person name="LaButti K."/>
            <person name="Lipzen A."/>
            <person name="Andreopoulos W."/>
            <person name="Pangilinan J."/>
            <person name="Riley R."/>
            <person name="Hundley H."/>
            <person name="Na H."/>
            <person name="Barry K."/>
            <person name="Grigoriev I.V."/>
            <person name="Stajich J.E."/>
            <person name="Kennedy P.G."/>
        </authorList>
    </citation>
    <scope>NUCLEOTIDE SEQUENCE</scope>
    <source>
        <strain evidence="1">S12</strain>
    </source>
</reference>
<organism evidence="1 2">
    <name type="scientific">Suillus plorans</name>
    <dbReference type="NCBI Taxonomy" id="116603"/>
    <lineage>
        <taxon>Eukaryota</taxon>
        <taxon>Fungi</taxon>
        <taxon>Dikarya</taxon>
        <taxon>Basidiomycota</taxon>
        <taxon>Agaricomycotina</taxon>
        <taxon>Agaricomycetes</taxon>
        <taxon>Agaricomycetidae</taxon>
        <taxon>Boletales</taxon>
        <taxon>Suillineae</taxon>
        <taxon>Suillaceae</taxon>
        <taxon>Suillus</taxon>
    </lineage>
</organism>
<dbReference type="InterPro" id="IPR015943">
    <property type="entry name" value="WD40/YVTN_repeat-like_dom_sf"/>
</dbReference>
<proteinExistence type="predicted"/>
<dbReference type="InterPro" id="IPR001680">
    <property type="entry name" value="WD40_rpt"/>
</dbReference>
<dbReference type="SUPFAM" id="SSF50978">
    <property type="entry name" value="WD40 repeat-like"/>
    <property type="match status" value="1"/>
</dbReference>
<evidence type="ECO:0000313" key="2">
    <source>
        <dbReference type="Proteomes" id="UP000719766"/>
    </source>
</evidence>
<dbReference type="OrthoDB" id="3238562at2759"/>
<dbReference type="Gene3D" id="2.130.10.10">
    <property type="entry name" value="YVTN repeat-like/Quinoprotein amine dehydrogenase"/>
    <property type="match status" value="2"/>
</dbReference>
<comment type="caution">
    <text evidence="1">The sequence shown here is derived from an EMBL/GenBank/DDBJ whole genome shotgun (WGS) entry which is preliminary data.</text>
</comment>
<dbReference type="Proteomes" id="UP000719766">
    <property type="component" value="Unassembled WGS sequence"/>
</dbReference>
<dbReference type="GeneID" id="64601357"/>
<dbReference type="RefSeq" id="XP_041154156.1">
    <property type="nucleotide sequence ID" value="XM_041307593.1"/>
</dbReference>
<dbReference type="AlphaFoldDB" id="A0A9P7ADQ5"/>